<name>A0ABU0KB69_9ACTN</name>
<evidence type="ECO:0000313" key="4">
    <source>
        <dbReference type="Proteomes" id="UP001236795"/>
    </source>
</evidence>
<evidence type="ECO:0000256" key="2">
    <source>
        <dbReference type="SAM" id="Phobius"/>
    </source>
</evidence>
<evidence type="ECO:0000313" key="3">
    <source>
        <dbReference type="EMBL" id="MDQ0485352.1"/>
    </source>
</evidence>
<evidence type="ECO:0000256" key="1">
    <source>
        <dbReference type="SAM" id="MobiDB-lite"/>
    </source>
</evidence>
<feature type="compositionally biased region" description="Basic residues" evidence="1">
    <location>
        <begin position="370"/>
        <end position="383"/>
    </location>
</feature>
<organism evidence="3 4">
    <name type="scientific">Streptomyces thermodiastaticus</name>
    <dbReference type="NCBI Taxonomy" id="44061"/>
    <lineage>
        <taxon>Bacteria</taxon>
        <taxon>Bacillati</taxon>
        <taxon>Actinomycetota</taxon>
        <taxon>Actinomycetes</taxon>
        <taxon>Kitasatosporales</taxon>
        <taxon>Streptomycetaceae</taxon>
        <taxon>Streptomyces</taxon>
    </lineage>
</organism>
<keyword evidence="2" id="KW-0472">Membrane</keyword>
<protein>
    <submittedName>
        <fullName evidence="3">Uncharacterized protein</fullName>
    </submittedName>
</protein>
<dbReference type="EMBL" id="JAUSWC010000001">
    <property type="protein sequence ID" value="MDQ0485352.1"/>
    <property type="molecule type" value="Genomic_DNA"/>
</dbReference>
<keyword evidence="4" id="KW-1185">Reference proteome</keyword>
<dbReference type="Proteomes" id="UP001236795">
    <property type="component" value="Unassembled WGS sequence"/>
</dbReference>
<feature type="transmembrane region" description="Helical" evidence="2">
    <location>
        <begin position="56"/>
        <end position="75"/>
    </location>
</feature>
<comment type="caution">
    <text evidence="3">The sequence shown here is derived from an EMBL/GenBank/DDBJ whole genome shotgun (WGS) entry which is preliminary data.</text>
</comment>
<gene>
    <name evidence="3" type="ORF">QO019_000182</name>
</gene>
<feature type="region of interest" description="Disordered" evidence="1">
    <location>
        <begin position="338"/>
        <end position="390"/>
    </location>
</feature>
<keyword evidence="2" id="KW-0812">Transmembrane</keyword>
<proteinExistence type="predicted"/>
<sequence>MGAMKGPGQRPGVGAVLLGLGRVTRFLGFVLGAGAGSGLAHAFFVDPGPDVQDIHWSVRVLLVVAVPFSGWLLFAGGRRLVVRGKQHRAPVIASFGQLRGERYLLYLRPFGMDRRMAEPPPDAPGGGMRSPFEMPGHTTEDFILRQFSALGKVVAVGQPGEELPLLGARRGYLPLDDWKAPVSALLQGSHTVLLSVAPGPGTEWEFTEALRTVAPERLVLMVACGAGEYDAFRRGVAELYATRRCQEGGSAWASLPDLPDCPVPAPGGKRQWVLPVRAFITFDREWRPTVFPFVVRVPWLRHLWTVRRLIHGELQPLLGRLGRLPARGTVDVVPLQRSAGEPARSPDPSPRPAASPPIPAARQPLLGSVHVHHQRAPRKRWRRGGSGWRG</sequence>
<keyword evidence="2" id="KW-1133">Transmembrane helix</keyword>
<feature type="compositionally biased region" description="Pro residues" evidence="1">
    <location>
        <begin position="345"/>
        <end position="359"/>
    </location>
</feature>
<accession>A0ABU0KB69</accession>
<feature type="transmembrane region" description="Helical" evidence="2">
    <location>
        <begin position="26"/>
        <end position="44"/>
    </location>
</feature>
<reference evidence="3 4" key="1">
    <citation type="submission" date="2023-07" db="EMBL/GenBank/DDBJ databases">
        <title>Genomic Encyclopedia of Type Strains, Phase IV (KMG-IV): sequencing the most valuable type-strain genomes for metagenomic binning, comparative biology and taxonomic classification.</title>
        <authorList>
            <person name="Goeker M."/>
        </authorList>
    </citation>
    <scope>NUCLEOTIDE SEQUENCE [LARGE SCALE GENOMIC DNA]</scope>
    <source>
        <strain evidence="3 4">DSM 40573</strain>
    </source>
</reference>
<dbReference type="RefSeq" id="WP_258905874.1">
    <property type="nucleotide sequence ID" value="NZ_JAUSWC010000001.1"/>
</dbReference>